<organism evidence="1 2">
    <name type="scientific">Prunus armeniaca</name>
    <name type="common">Apricot</name>
    <name type="synonym">Armeniaca vulgaris</name>
    <dbReference type="NCBI Taxonomy" id="36596"/>
    <lineage>
        <taxon>Eukaryota</taxon>
        <taxon>Viridiplantae</taxon>
        <taxon>Streptophyta</taxon>
        <taxon>Embryophyta</taxon>
        <taxon>Tracheophyta</taxon>
        <taxon>Spermatophyta</taxon>
        <taxon>Magnoliopsida</taxon>
        <taxon>eudicotyledons</taxon>
        <taxon>Gunneridae</taxon>
        <taxon>Pentapetalae</taxon>
        <taxon>rosids</taxon>
        <taxon>fabids</taxon>
        <taxon>Rosales</taxon>
        <taxon>Rosaceae</taxon>
        <taxon>Amygdaloideae</taxon>
        <taxon>Amygdaleae</taxon>
        <taxon>Prunus</taxon>
    </lineage>
</organism>
<evidence type="ECO:0000313" key="1">
    <source>
        <dbReference type="EMBL" id="CAB4318609.1"/>
    </source>
</evidence>
<accession>A0A6J5XY78</accession>
<dbReference type="Proteomes" id="UP000507245">
    <property type="component" value="Unassembled WGS sequence"/>
</dbReference>
<dbReference type="EMBL" id="CAEKKB010000007">
    <property type="protein sequence ID" value="CAB4318609.1"/>
    <property type="molecule type" value="Genomic_DNA"/>
</dbReference>
<name>A0A6J5XY78_PRUAR</name>
<keyword evidence="2" id="KW-1185">Reference proteome</keyword>
<proteinExistence type="predicted"/>
<protein>
    <submittedName>
        <fullName evidence="1">Uncharacterized protein</fullName>
    </submittedName>
</protein>
<sequence>MGMGKERAEIPILAKNVVLLLRNLHISSNTCKVIPLNCLKETSGSLYSLILLPIRFNIFNYHPLDIVKHWIPHKELQNSRRFDLNGPVLGGRPPEKLCQESLNHELFS</sequence>
<dbReference type="AlphaFoldDB" id="A0A6J5XY78"/>
<reference evidence="2" key="1">
    <citation type="journal article" date="2020" name="Genome Biol.">
        <title>Gamete binning: chromosome-level and haplotype-resolved genome assembly enabled by high-throughput single-cell sequencing of gamete genomes.</title>
        <authorList>
            <person name="Campoy J.A."/>
            <person name="Sun H."/>
            <person name="Goel M."/>
            <person name="Jiao W.-B."/>
            <person name="Folz-Donahue K."/>
            <person name="Wang N."/>
            <person name="Rubio M."/>
            <person name="Liu C."/>
            <person name="Kukat C."/>
            <person name="Ruiz D."/>
            <person name="Huettel B."/>
            <person name="Schneeberger K."/>
        </authorList>
    </citation>
    <scope>NUCLEOTIDE SEQUENCE [LARGE SCALE GENOMIC DNA]</scope>
    <source>
        <strain evidence="2">cv. Rojo Pasion</strain>
    </source>
</reference>
<evidence type="ECO:0000313" key="2">
    <source>
        <dbReference type="Proteomes" id="UP000507245"/>
    </source>
</evidence>
<gene>
    <name evidence="1" type="ORF">ORAREDHAP_LOCUS45696</name>
</gene>